<evidence type="ECO:0000313" key="2">
    <source>
        <dbReference type="Proteomes" id="UP000789920"/>
    </source>
</evidence>
<keyword evidence="2" id="KW-1185">Reference proteome</keyword>
<comment type="caution">
    <text evidence="1">The sequence shown here is derived from an EMBL/GenBank/DDBJ whole genome shotgun (WGS) entry which is preliminary data.</text>
</comment>
<reference evidence="1" key="1">
    <citation type="submission" date="2021-06" db="EMBL/GenBank/DDBJ databases">
        <authorList>
            <person name="Kallberg Y."/>
            <person name="Tangrot J."/>
            <person name="Rosling A."/>
        </authorList>
    </citation>
    <scope>NUCLEOTIDE SEQUENCE</scope>
    <source>
        <strain evidence="1">MA461A</strain>
    </source>
</reference>
<protein>
    <submittedName>
        <fullName evidence="1">33988_t:CDS:1</fullName>
    </submittedName>
</protein>
<sequence length="94" mass="11425">LYQEKEWENLKDLSPSQRKGLVEVLYKSRKLTKDEHQRILKQANQAYREEVTGQLSQLRYYKEKIGARSLSKQELIKSERFKYFFPEKGEHKEF</sequence>
<evidence type="ECO:0000313" key="1">
    <source>
        <dbReference type="EMBL" id="CAG8837011.1"/>
    </source>
</evidence>
<dbReference type="Proteomes" id="UP000789920">
    <property type="component" value="Unassembled WGS sequence"/>
</dbReference>
<proteinExistence type="predicted"/>
<organism evidence="1 2">
    <name type="scientific">Racocetra persica</name>
    <dbReference type="NCBI Taxonomy" id="160502"/>
    <lineage>
        <taxon>Eukaryota</taxon>
        <taxon>Fungi</taxon>
        <taxon>Fungi incertae sedis</taxon>
        <taxon>Mucoromycota</taxon>
        <taxon>Glomeromycotina</taxon>
        <taxon>Glomeromycetes</taxon>
        <taxon>Diversisporales</taxon>
        <taxon>Gigasporaceae</taxon>
        <taxon>Racocetra</taxon>
    </lineage>
</organism>
<gene>
    <name evidence="1" type="ORF">RPERSI_LOCUS30132</name>
</gene>
<feature type="non-terminal residue" evidence="1">
    <location>
        <position position="1"/>
    </location>
</feature>
<accession>A0ACA9SE91</accession>
<name>A0ACA9SE91_9GLOM</name>
<dbReference type="EMBL" id="CAJVQC010116398">
    <property type="protein sequence ID" value="CAG8837011.1"/>
    <property type="molecule type" value="Genomic_DNA"/>
</dbReference>